<feature type="chain" id="PRO_5035803302" description="Sushi domain-containing protein" evidence="6">
    <location>
        <begin position="21"/>
        <end position="427"/>
    </location>
</feature>
<protein>
    <recommendedName>
        <fullName evidence="7">Sushi domain-containing protein</fullName>
    </recommendedName>
</protein>
<feature type="domain" description="Sushi" evidence="7">
    <location>
        <begin position="282"/>
        <end position="345"/>
    </location>
</feature>
<feature type="signal peptide" evidence="6">
    <location>
        <begin position="1"/>
        <end position="20"/>
    </location>
</feature>
<keyword evidence="4 5" id="KW-1015">Disulfide bond</keyword>
<gene>
    <name evidence="8" type="ORF">HF521_022631</name>
</gene>
<dbReference type="InterPro" id="IPR051503">
    <property type="entry name" value="ComplSys_Reg/VirEntry_Med"/>
</dbReference>
<keyword evidence="2 5" id="KW-0768">Sushi</keyword>
<dbReference type="SUPFAM" id="SSF57535">
    <property type="entry name" value="Complement control module/SCR domain"/>
    <property type="match status" value="6"/>
</dbReference>
<keyword evidence="9" id="KW-1185">Reference proteome</keyword>
<dbReference type="PROSITE" id="PS50923">
    <property type="entry name" value="SUSHI"/>
    <property type="match status" value="6"/>
</dbReference>
<dbReference type="Pfam" id="PF00084">
    <property type="entry name" value="Sushi"/>
    <property type="match status" value="6"/>
</dbReference>
<evidence type="ECO:0000256" key="4">
    <source>
        <dbReference type="ARBA" id="ARBA00023157"/>
    </source>
</evidence>
<dbReference type="Gene3D" id="2.10.70.10">
    <property type="entry name" value="Complement Module, domain 1"/>
    <property type="match status" value="6"/>
</dbReference>
<feature type="domain" description="Sushi" evidence="7">
    <location>
        <begin position="94"/>
        <end position="154"/>
    </location>
</feature>
<evidence type="ECO:0000256" key="6">
    <source>
        <dbReference type="SAM" id="SignalP"/>
    </source>
</evidence>
<evidence type="ECO:0000313" key="8">
    <source>
        <dbReference type="EMBL" id="KAF7703624.1"/>
    </source>
</evidence>
<dbReference type="InterPro" id="IPR000436">
    <property type="entry name" value="Sushi_SCR_CCP_dom"/>
</dbReference>
<evidence type="ECO:0000256" key="2">
    <source>
        <dbReference type="ARBA" id="ARBA00022659"/>
    </source>
</evidence>
<comment type="subcellular location">
    <subcellularLocation>
        <location evidence="1">Virion</location>
    </subcellularLocation>
</comment>
<feature type="domain" description="Sushi" evidence="7">
    <location>
        <begin position="348"/>
        <end position="406"/>
    </location>
</feature>
<evidence type="ECO:0000259" key="7">
    <source>
        <dbReference type="PROSITE" id="PS50923"/>
    </source>
</evidence>
<organism evidence="8 9">
    <name type="scientific">Silurus meridionalis</name>
    <name type="common">Southern catfish</name>
    <name type="synonym">Silurus soldatovi meridionalis</name>
    <dbReference type="NCBI Taxonomy" id="175797"/>
    <lineage>
        <taxon>Eukaryota</taxon>
        <taxon>Metazoa</taxon>
        <taxon>Chordata</taxon>
        <taxon>Craniata</taxon>
        <taxon>Vertebrata</taxon>
        <taxon>Euteleostomi</taxon>
        <taxon>Actinopterygii</taxon>
        <taxon>Neopterygii</taxon>
        <taxon>Teleostei</taxon>
        <taxon>Ostariophysi</taxon>
        <taxon>Siluriformes</taxon>
        <taxon>Siluridae</taxon>
        <taxon>Silurus</taxon>
    </lineage>
</organism>
<comment type="caution">
    <text evidence="8">The sequence shown here is derived from an EMBL/GenBank/DDBJ whole genome shotgun (WGS) entry which is preliminary data.</text>
</comment>
<feature type="domain" description="Sushi" evidence="7">
    <location>
        <begin position="155"/>
        <end position="218"/>
    </location>
</feature>
<evidence type="ECO:0000256" key="5">
    <source>
        <dbReference type="PROSITE-ProRule" id="PRU00302"/>
    </source>
</evidence>
<feature type="disulfide bond" evidence="5">
    <location>
        <begin position="125"/>
        <end position="152"/>
    </location>
</feature>
<feature type="disulfide bond" evidence="5">
    <location>
        <begin position="350"/>
        <end position="393"/>
    </location>
</feature>
<evidence type="ECO:0000256" key="1">
    <source>
        <dbReference type="ARBA" id="ARBA00004328"/>
    </source>
</evidence>
<name>A0A8T0B9R0_SILME</name>
<dbReference type="SMART" id="SM00032">
    <property type="entry name" value="CCP"/>
    <property type="match status" value="6"/>
</dbReference>
<proteinExistence type="predicted"/>
<keyword evidence="3 6" id="KW-0732">Signal</keyword>
<dbReference type="PANTHER" id="PTHR45785">
    <property type="entry name" value="COMPLEMENT FACTOR H-RELATED"/>
    <property type="match status" value="1"/>
</dbReference>
<reference evidence="8" key="1">
    <citation type="submission" date="2020-08" db="EMBL/GenBank/DDBJ databases">
        <title>Chromosome-level assembly of Southern catfish (Silurus meridionalis) provides insights into visual adaptation to the nocturnal and benthic lifestyles.</title>
        <authorList>
            <person name="Zhang Y."/>
            <person name="Wang D."/>
            <person name="Peng Z."/>
        </authorList>
    </citation>
    <scope>NUCLEOTIDE SEQUENCE</scope>
    <source>
        <strain evidence="8">SWU-2019-XX</strain>
        <tissue evidence="8">Muscle</tissue>
    </source>
</reference>
<accession>A0A8T0B9R0</accession>
<dbReference type="PANTHER" id="PTHR45785:SF2">
    <property type="entry name" value="COMPLEMENT FACTOR H-RELATED"/>
    <property type="match status" value="1"/>
</dbReference>
<evidence type="ECO:0000313" key="9">
    <source>
        <dbReference type="Proteomes" id="UP000606274"/>
    </source>
</evidence>
<comment type="caution">
    <text evidence="5">Lacks conserved residue(s) required for the propagation of feature annotation.</text>
</comment>
<dbReference type="InterPro" id="IPR035976">
    <property type="entry name" value="Sushi/SCR/CCP_sf"/>
</dbReference>
<feature type="domain" description="Sushi" evidence="7">
    <location>
        <begin position="34"/>
        <end position="93"/>
    </location>
</feature>
<feature type="domain" description="Sushi" evidence="7">
    <location>
        <begin position="219"/>
        <end position="281"/>
    </location>
</feature>
<dbReference type="EMBL" id="JABFDY010000009">
    <property type="protein sequence ID" value="KAF7703624.1"/>
    <property type="molecule type" value="Genomic_DNA"/>
</dbReference>
<dbReference type="AlphaFoldDB" id="A0A8T0B9R0"/>
<dbReference type="CDD" id="cd00033">
    <property type="entry name" value="CCP"/>
    <property type="match status" value="6"/>
</dbReference>
<dbReference type="Proteomes" id="UP000606274">
    <property type="component" value="Unassembled WGS sequence"/>
</dbReference>
<sequence>MESCLVVLFMFYLASVSTSAMDDDVNGGPSSELTSCSKIPVVENANVSRTSLKSNYTAGDSLIYNCHRGYVGRVNFVCVGHKWESIRKAECSRKRCQLPQDTPNGRFTLINGTEFVYEAIIKYTCKQGYRMATVYDTRTCLPEGWSNHLPECEEIVCPPPETKNNIIVNGLPDYDNPLRYGHHLIFTCDSPGLKIIGPNEIVCEENGEWSGSSPACEEVICELLPIHGLFVFGLPQNNTPAKFGHKLSFHCAHAGMVLKGNNEVFCSTDGNWSHPFPRCEEITCKGEELNNVFIVNGYPGVYPPYKPNHSLAFLCVNPYMIMIGQPSITCKQDGTWSSPYPRCLVNYGVCGPPPYFQFADTVTLRKNYYSNGERVQYQCNALYTLAGNGIATCAQGIWRGNFKCLKPCTVTIEDMDARNIEQYYGEK</sequence>
<evidence type="ECO:0000256" key="3">
    <source>
        <dbReference type="ARBA" id="ARBA00022729"/>
    </source>
</evidence>